<organism evidence="5 6">
    <name type="scientific">Humibacillus xanthopallidus</name>
    <dbReference type="NCBI Taxonomy" id="412689"/>
    <lineage>
        <taxon>Bacteria</taxon>
        <taxon>Bacillati</taxon>
        <taxon>Actinomycetota</taxon>
        <taxon>Actinomycetes</taxon>
        <taxon>Micrococcales</taxon>
        <taxon>Intrasporangiaceae</taxon>
        <taxon>Humibacillus</taxon>
    </lineage>
</organism>
<dbReference type="PANTHER" id="PTHR30146:SF109">
    <property type="entry name" value="HTH-TYPE TRANSCRIPTIONAL REGULATOR GALS"/>
    <property type="match status" value="1"/>
</dbReference>
<dbReference type="Proteomes" id="UP000316747">
    <property type="component" value="Unassembled WGS sequence"/>
</dbReference>
<dbReference type="GO" id="GO:0003700">
    <property type="term" value="F:DNA-binding transcription factor activity"/>
    <property type="evidence" value="ECO:0007669"/>
    <property type="project" value="TreeGrafter"/>
</dbReference>
<dbReference type="Gene3D" id="1.10.260.40">
    <property type="entry name" value="lambda repressor-like DNA-binding domains"/>
    <property type="match status" value="1"/>
</dbReference>
<reference evidence="5 6" key="1">
    <citation type="submission" date="2019-06" db="EMBL/GenBank/DDBJ databases">
        <title>Genome sequencing of plant associated microbes to promote plant fitness in Sorghum bicolor and Oryza sativa.</title>
        <authorList>
            <person name="Coleman-Derr D."/>
        </authorList>
    </citation>
    <scope>NUCLEOTIDE SEQUENCE [LARGE SCALE GENOMIC DNA]</scope>
    <source>
        <strain evidence="5 6">KV-663</strain>
    </source>
</reference>
<keyword evidence="2" id="KW-0238">DNA-binding</keyword>
<comment type="caution">
    <text evidence="5">The sequence shown here is derived from an EMBL/GenBank/DDBJ whole genome shotgun (WGS) entry which is preliminary data.</text>
</comment>
<feature type="domain" description="HTH lacI-type" evidence="4">
    <location>
        <begin position="5"/>
        <end position="59"/>
    </location>
</feature>
<evidence type="ECO:0000256" key="3">
    <source>
        <dbReference type="ARBA" id="ARBA00023163"/>
    </source>
</evidence>
<dbReference type="InterPro" id="IPR046335">
    <property type="entry name" value="LacI/GalR-like_sensor"/>
</dbReference>
<dbReference type="Gene3D" id="3.40.50.2300">
    <property type="match status" value="2"/>
</dbReference>
<dbReference type="RefSeq" id="WP_141841497.1">
    <property type="nucleotide sequence ID" value="NZ_VFPM01000001.1"/>
</dbReference>
<dbReference type="GO" id="GO:0000976">
    <property type="term" value="F:transcription cis-regulatory region binding"/>
    <property type="evidence" value="ECO:0007669"/>
    <property type="project" value="TreeGrafter"/>
</dbReference>
<dbReference type="InterPro" id="IPR028082">
    <property type="entry name" value="Peripla_BP_I"/>
</dbReference>
<dbReference type="Pfam" id="PF13377">
    <property type="entry name" value="Peripla_BP_3"/>
    <property type="match status" value="1"/>
</dbReference>
<name>A0A543HZK6_9MICO</name>
<proteinExistence type="predicted"/>
<gene>
    <name evidence="5" type="ORF">FBY41_0109</name>
</gene>
<dbReference type="Pfam" id="PF00356">
    <property type="entry name" value="LacI"/>
    <property type="match status" value="1"/>
</dbReference>
<accession>A0A543HZK6</accession>
<dbReference type="PROSITE" id="PS50932">
    <property type="entry name" value="HTH_LACI_2"/>
    <property type="match status" value="1"/>
</dbReference>
<dbReference type="CDD" id="cd01392">
    <property type="entry name" value="HTH_LacI"/>
    <property type="match status" value="1"/>
</dbReference>
<dbReference type="SUPFAM" id="SSF47413">
    <property type="entry name" value="lambda repressor-like DNA-binding domains"/>
    <property type="match status" value="1"/>
</dbReference>
<protein>
    <submittedName>
        <fullName evidence="5">LacI family transcriptional regulator</fullName>
    </submittedName>
</protein>
<evidence type="ECO:0000256" key="2">
    <source>
        <dbReference type="ARBA" id="ARBA00023125"/>
    </source>
</evidence>
<dbReference type="InterPro" id="IPR000843">
    <property type="entry name" value="HTH_LacI"/>
</dbReference>
<dbReference type="SUPFAM" id="SSF53822">
    <property type="entry name" value="Periplasmic binding protein-like I"/>
    <property type="match status" value="1"/>
</dbReference>
<keyword evidence="3" id="KW-0804">Transcription</keyword>
<evidence type="ECO:0000256" key="1">
    <source>
        <dbReference type="ARBA" id="ARBA00023015"/>
    </source>
</evidence>
<dbReference type="OrthoDB" id="3595338at2"/>
<evidence type="ECO:0000313" key="5">
    <source>
        <dbReference type="EMBL" id="TQM63762.1"/>
    </source>
</evidence>
<dbReference type="InterPro" id="IPR010982">
    <property type="entry name" value="Lambda_DNA-bd_dom_sf"/>
</dbReference>
<dbReference type="PROSITE" id="PS00356">
    <property type="entry name" value="HTH_LACI_1"/>
    <property type="match status" value="1"/>
</dbReference>
<evidence type="ECO:0000313" key="6">
    <source>
        <dbReference type="Proteomes" id="UP000316747"/>
    </source>
</evidence>
<dbReference type="AlphaFoldDB" id="A0A543HZK6"/>
<keyword evidence="1" id="KW-0805">Transcription regulation</keyword>
<sequence>MTEQLTLADVAARAGVSRATASLVLRGTGRVSSKTRDRVLATMREMGYVYNRGAATLRTQRTSVVGVVVTHIANPYFGEVLGGLDAELKRAGFATLLADTGDDVDEQRRALQTMREQRVDGLALIPATGTPAALLDEFAEWSLPHVLVSRYLDDGNSSYVGADDVLGGRLAAEHLLEHGCRTIHYLGGIEGILSRRDRIRGVGAAMAEAGLPASALTRSVWEVSGQGGLAGGRALLDGESLPDGVICHSDSIAMGLYRALYDAGAADVLRVIGYDDVAAAALWEPPLTSIATHGGSLGAAAGRLLVERIGQPRGQVVVQRAAPELVVRRSCGCHS</sequence>
<evidence type="ECO:0000259" key="4">
    <source>
        <dbReference type="PROSITE" id="PS50932"/>
    </source>
</evidence>
<dbReference type="PANTHER" id="PTHR30146">
    <property type="entry name" value="LACI-RELATED TRANSCRIPTIONAL REPRESSOR"/>
    <property type="match status" value="1"/>
</dbReference>
<dbReference type="SMART" id="SM00354">
    <property type="entry name" value="HTH_LACI"/>
    <property type="match status" value="1"/>
</dbReference>
<dbReference type="EMBL" id="VFPM01000001">
    <property type="protein sequence ID" value="TQM63762.1"/>
    <property type="molecule type" value="Genomic_DNA"/>
</dbReference>
<keyword evidence="6" id="KW-1185">Reference proteome</keyword>